<evidence type="ECO:0000256" key="5">
    <source>
        <dbReference type="ARBA" id="ARBA00022989"/>
    </source>
</evidence>
<feature type="domain" description="ABC transmembrane type-1" evidence="9">
    <location>
        <begin position="108"/>
        <end position="301"/>
    </location>
</feature>
<keyword evidence="3" id="KW-1003">Cell membrane</keyword>
<feature type="transmembrane region" description="Helical" evidence="7">
    <location>
        <begin position="51"/>
        <end position="73"/>
    </location>
</feature>
<evidence type="ECO:0000313" key="11">
    <source>
        <dbReference type="Proteomes" id="UP001595891"/>
    </source>
</evidence>
<keyword evidence="5 7" id="KW-1133">Transmembrane helix</keyword>
<dbReference type="RefSeq" id="WP_262844538.1">
    <property type="nucleotide sequence ID" value="NZ_JANZYP010000030.1"/>
</dbReference>
<dbReference type="SUPFAM" id="SSF161098">
    <property type="entry name" value="MetI-like"/>
    <property type="match status" value="1"/>
</dbReference>
<dbReference type="InterPro" id="IPR050901">
    <property type="entry name" value="BP-dep_ABC_trans_perm"/>
</dbReference>
<feature type="transmembrane region" description="Helical" evidence="7">
    <location>
        <begin position="177"/>
        <end position="196"/>
    </location>
</feature>
<feature type="transmembrane region" description="Helical" evidence="7">
    <location>
        <begin position="112"/>
        <end position="133"/>
    </location>
</feature>
<comment type="caution">
    <text evidence="10">The sequence shown here is derived from an EMBL/GenBank/DDBJ whole genome shotgun (WGS) entry which is preliminary data.</text>
</comment>
<evidence type="ECO:0000256" key="1">
    <source>
        <dbReference type="ARBA" id="ARBA00004651"/>
    </source>
</evidence>
<keyword evidence="4 7" id="KW-0812">Transmembrane</keyword>
<dbReference type="CDD" id="cd06261">
    <property type="entry name" value="TM_PBP2"/>
    <property type="match status" value="1"/>
</dbReference>
<comment type="subcellular location">
    <subcellularLocation>
        <location evidence="1 7">Cell membrane</location>
        <topology evidence="1 7">Multi-pass membrane protein</topology>
    </subcellularLocation>
</comment>
<name>A0ABV9EEU0_9ACTN</name>
<feature type="region of interest" description="Disordered" evidence="8">
    <location>
        <begin position="1"/>
        <end position="35"/>
    </location>
</feature>
<dbReference type="Gene3D" id="1.10.3720.10">
    <property type="entry name" value="MetI-like"/>
    <property type="match status" value="1"/>
</dbReference>
<dbReference type="PANTHER" id="PTHR32243">
    <property type="entry name" value="MALTOSE TRANSPORT SYSTEM PERMEASE-RELATED"/>
    <property type="match status" value="1"/>
</dbReference>
<feature type="transmembrane region" description="Helical" evidence="7">
    <location>
        <begin position="282"/>
        <end position="301"/>
    </location>
</feature>
<keyword evidence="2 7" id="KW-0813">Transport</keyword>
<evidence type="ECO:0000256" key="6">
    <source>
        <dbReference type="ARBA" id="ARBA00023136"/>
    </source>
</evidence>
<keyword evidence="11" id="KW-1185">Reference proteome</keyword>
<gene>
    <name evidence="10" type="ORF">ACFO8L_13675</name>
</gene>
<evidence type="ECO:0000256" key="4">
    <source>
        <dbReference type="ARBA" id="ARBA00022692"/>
    </source>
</evidence>
<dbReference type="EMBL" id="JBHSFN010000007">
    <property type="protein sequence ID" value="MFC4587137.1"/>
    <property type="molecule type" value="Genomic_DNA"/>
</dbReference>
<evidence type="ECO:0000259" key="9">
    <source>
        <dbReference type="PROSITE" id="PS50928"/>
    </source>
</evidence>
<protein>
    <submittedName>
        <fullName evidence="10">Carbohydrate ABC transporter permease</fullName>
    </submittedName>
</protein>
<feature type="compositionally biased region" description="Gly residues" evidence="8">
    <location>
        <begin position="17"/>
        <end position="35"/>
    </location>
</feature>
<comment type="similarity">
    <text evidence="7">Belongs to the binding-protein-dependent transport system permease family.</text>
</comment>
<dbReference type="PROSITE" id="PS50928">
    <property type="entry name" value="ABC_TM1"/>
    <property type="match status" value="1"/>
</dbReference>
<feature type="transmembrane region" description="Helical" evidence="7">
    <location>
        <begin position="233"/>
        <end position="255"/>
    </location>
</feature>
<dbReference type="Proteomes" id="UP001595891">
    <property type="component" value="Unassembled WGS sequence"/>
</dbReference>
<evidence type="ECO:0000256" key="2">
    <source>
        <dbReference type="ARBA" id="ARBA00022448"/>
    </source>
</evidence>
<evidence type="ECO:0000313" key="10">
    <source>
        <dbReference type="EMBL" id="MFC4587137.1"/>
    </source>
</evidence>
<dbReference type="Pfam" id="PF00528">
    <property type="entry name" value="BPD_transp_1"/>
    <property type="match status" value="1"/>
</dbReference>
<evidence type="ECO:0000256" key="8">
    <source>
        <dbReference type="SAM" id="MobiDB-lite"/>
    </source>
</evidence>
<proteinExistence type="inferred from homology"/>
<reference evidence="11" key="1">
    <citation type="journal article" date="2019" name="Int. J. Syst. Evol. Microbiol.">
        <title>The Global Catalogue of Microorganisms (GCM) 10K type strain sequencing project: providing services to taxonomists for standard genome sequencing and annotation.</title>
        <authorList>
            <consortium name="The Broad Institute Genomics Platform"/>
            <consortium name="The Broad Institute Genome Sequencing Center for Infectious Disease"/>
            <person name="Wu L."/>
            <person name="Ma J."/>
        </authorList>
    </citation>
    <scope>NUCLEOTIDE SEQUENCE [LARGE SCALE GENOMIC DNA]</scope>
    <source>
        <strain evidence="11">CCUG 49560</strain>
    </source>
</reference>
<dbReference type="PANTHER" id="PTHR32243:SF18">
    <property type="entry name" value="INNER MEMBRANE ABC TRANSPORTER PERMEASE PROTEIN YCJP"/>
    <property type="match status" value="1"/>
</dbReference>
<sequence length="315" mass="33200">MTGGDMTGDGVTRDSVTGGGTTGDGVTRGGTAGGGRVVTVETDRVRHAVAVLGRATFLAAVAGFFALPLLWLATAPFDAHPTITASVPEFTLRNFRALLDNPYVLSSLGNSVIQAAASAALVVVLAALAAYALSRVRVPGRDALLYVLLLLSSVVTGTAAMVPIFELATRLDLIDTHLGVILTLSGGLLPAAIFILKDFMDGTPTSYEESARVFGASPLQILRHIVIPVIRPGLATIAVWAVASVWGSFLTPFILLRDPAKAPGAVILYTLYTEGGSPRLDLISTFSLLYSLPVVLMYVFVSRRYGFRFHGGIKR</sequence>
<accession>A0ABV9EEU0</accession>
<evidence type="ECO:0000256" key="3">
    <source>
        <dbReference type="ARBA" id="ARBA00022475"/>
    </source>
</evidence>
<keyword evidence="6 7" id="KW-0472">Membrane</keyword>
<dbReference type="InterPro" id="IPR000515">
    <property type="entry name" value="MetI-like"/>
</dbReference>
<feature type="transmembrane region" description="Helical" evidence="7">
    <location>
        <begin position="145"/>
        <end position="165"/>
    </location>
</feature>
<evidence type="ECO:0000256" key="7">
    <source>
        <dbReference type="RuleBase" id="RU363032"/>
    </source>
</evidence>
<organism evidence="10 11">
    <name type="scientific">Sphaerisporangium corydalis</name>
    <dbReference type="NCBI Taxonomy" id="1441875"/>
    <lineage>
        <taxon>Bacteria</taxon>
        <taxon>Bacillati</taxon>
        <taxon>Actinomycetota</taxon>
        <taxon>Actinomycetes</taxon>
        <taxon>Streptosporangiales</taxon>
        <taxon>Streptosporangiaceae</taxon>
        <taxon>Sphaerisporangium</taxon>
    </lineage>
</organism>
<dbReference type="InterPro" id="IPR035906">
    <property type="entry name" value="MetI-like_sf"/>
</dbReference>